<evidence type="ECO:0000313" key="3">
    <source>
        <dbReference type="Proteomes" id="UP000324222"/>
    </source>
</evidence>
<evidence type="ECO:0000313" key="2">
    <source>
        <dbReference type="EMBL" id="MPC26918.1"/>
    </source>
</evidence>
<dbReference type="AlphaFoldDB" id="A0A5B7DZK1"/>
<proteinExistence type="predicted"/>
<keyword evidence="3" id="KW-1185">Reference proteome</keyword>
<dbReference type="EMBL" id="VSRR010001670">
    <property type="protein sequence ID" value="MPC26918.1"/>
    <property type="molecule type" value="Genomic_DNA"/>
</dbReference>
<feature type="region of interest" description="Disordered" evidence="1">
    <location>
        <begin position="26"/>
        <end position="50"/>
    </location>
</feature>
<organism evidence="2 3">
    <name type="scientific">Portunus trituberculatus</name>
    <name type="common">Swimming crab</name>
    <name type="synonym">Neptunus trituberculatus</name>
    <dbReference type="NCBI Taxonomy" id="210409"/>
    <lineage>
        <taxon>Eukaryota</taxon>
        <taxon>Metazoa</taxon>
        <taxon>Ecdysozoa</taxon>
        <taxon>Arthropoda</taxon>
        <taxon>Crustacea</taxon>
        <taxon>Multicrustacea</taxon>
        <taxon>Malacostraca</taxon>
        <taxon>Eumalacostraca</taxon>
        <taxon>Eucarida</taxon>
        <taxon>Decapoda</taxon>
        <taxon>Pleocyemata</taxon>
        <taxon>Brachyura</taxon>
        <taxon>Eubrachyura</taxon>
        <taxon>Portunoidea</taxon>
        <taxon>Portunidae</taxon>
        <taxon>Portuninae</taxon>
        <taxon>Portunus</taxon>
    </lineage>
</organism>
<comment type="caution">
    <text evidence="2">The sequence shown here is derived from an EMBL/GenBank/DDBJ whole genome shotgun (WGS) entry which is preliminary data.</text>
</comment>
<accession>A0A5B7DZK1</accession>
<gene>
    <name evidence="2" type="ORF">E2C01_020069</name>
</gene>
<name>A0A5B7DZK1_PORTR</name>
<evidence type="ECO:0000256" key="1">
    <source>
        <dbReference type="SAM" id="MobiDB-lite"/>
    </source>
</evidence>
<sequence length="182" mass="19885">MWQKLVRDASFLGCFGDKAAGGEGVSMSSEASDVGDSGVTPQDTSSVHDRMSKISWESSMVVTASSSKERSFCTFSSTYTKSRVVRMPCGRACLASRRISSRHCDNLGMIVDLRQQVVCCYQQTNVSHSNTVTGRRTDEMPRHGTAVWCGRDLSLITILHSLKGFSNKISKCKEDTDVGAVQ</sequence>
<reference evidence="2 3" key="1">
    <citation type="submission" date="2019-05" db="EMBL/GenBank/DDBJ databases">
        <title>Another draft genome of Portunus trituberculatus and its Hox gene families provides insights of decapod evolution.</title>
        <authorList>
            <person name="Jeong J.-H."/>
            <person name="Song I."/>
            <person name="Kim S."/>
            <person name="Choi T."/>
            <person name="Kim D."/>
            <person name="Ryu S."/>
            <person name="Kim W."/>
        </authorList>
    </citation>
    <scope>NUCLEOTIDE SEQUENCE [LARGE SCALE GENOMIC DNA]</scope>
    <source>
        <tissue evidence="2">Muscle</tissue>
    </source>
</reference>
<dbReference type="Proteomes" id="UP000324222">
    <property type="component" value="Unassembled WGS sequence"/>
</dbReference>
<protein>
    <submittedName>
        <fullName evidence="2">Uncharacterized protein</fullName>
    </submittedName>
</protein>